<name>A0A0F9PHP6_9ZZZZ</name>
<sequence>MKNKQKPPLRKARIFDNHYRSDSDEYEFIARTAHELGISIAEYTRSKLIPENSVILLAKLRKDQRKAGDLDEWFIHPKLKKSS</sequence>
<dbReference type="EMBL" id="LAZR01006348">
    <property type="protein sequence ID" value="KKM92802.1"/>
    <property type="molecule type" value="Genomic_DNA"/>
</dbReference>
<comment type="caution">
    <text evidence="1">The sequence shown here is derived from an EMBL/GenBank/DDBJ whole genome shotgun (WGS) entry which is preliminary data.</text>
</comment>
<gene>
    <name evidence="1" type="ORF">LCGC14_1214770</name>
</gene>
<proteinExistence type="predicted"/>
<reference evidence="1" key="1">
    <citation type="journal article" date="2015" name="Nature">
        <title>Complex archaea that bridge the gap between prokaryotes and eukaryotes.</title>
        <authorList>
            <person name="Spang A."/>
            <person name="Saw J.H."/>
            <person name="Jorgensen S.L."/>
            <person name="Zaremba-Niedzwiedzka K."/>
            <person name="Martijn J."/>
            <person name="Lind A.E."/>
            <person name="van Eijk R."/>
            <person name="Schleper C."/>
            <person name="Guy L."/>
            <person name="Ettema T.J."/>
        </authorList>
    </citation>
    <scope>NUCLEOTIDE SEQUENCE</scope>
</reference>
<evidence type="ECO:0000313" key="1">
    <source>
        <dbReference type="EMBL" id="KKM92802.1"/>
    </source>
</evidence>
<accession>A0A0F9PHP6</accession>
<dbReference type="AlphaFoldDB" id="A0A0F9PHP6"/>
<protein>
    <submittedName>
        <fullName evidence="1">Uncharacterized protein</fullName>
    </submittedName>
</protein>
<organism evidence="1">
    <name type="scientific">marine sediment metagenome</name>
    <dbReference type="NCBI Taxonomy" id="412755"/>
    <lineage>
        <taxon>unclassified sequences</taxon>
        <taxon>metagenomes</taxon>
        <taxon>ecological metagenomes</taxon>
    </lineage>
</organism>